<dbReference type="OrthoDB" id="6625073at2759"/>
<dbReference type="KEGG" id="api:103308375"/>
<dbReference type="Proteomes" id="UP000007819">
    <property type="component" value="Chromosome X"/>
</dbReference>
<dbReference type="InterPro" id="IPR029526">
    <property type="entry name" value="PGBD"/>
</dbReference>
<dbReference type="AlphaFoldDB" id="A0A8R2JXB8"/>
<dbReference type="PANTHER" id="PTHR47272:SF1">
    <property type="entry name" value="PIGGYBAC TRANSPOSABLE ELEMENT-DERIVED PROTEIN 3-LIKE"/>
    <property type="match status" value="1"/>
</dbReference>
<evidence type="ECO:0000313" key="2">
    <source>
        <dbReference type="EnsemblMetazoa" id="XP_029348686.1"/>
    </source>
</evidence>
<accession>A0A8R2JXB8</accession>
<protein>
    <recommendedName>
        <fullName evidence="1">PiggyBac transposable element-derived protein domain-containing protein</fullName>
    </recommendedName>
</protein>
<dbReference type="EnsemblMetazoa" id="XM_029492826.1">
    <property type="protein sequence ID" value="XP_029348686.1"/>
    <property type="gene ID" value="LOC103308375"/>
</dbReference>
<keyword evidence="3" id="KW-1185">Reference proteome</keyword>
<dbReference type="GeneID" id="103308375"/>
<dbReference type="PANTHER" id="PTHR47272">
    <property type="entry name" value="DDE_TNP_1_7 DOMAIN-CONTAINING PROTEIN"/>
    <property type="match status" value="1"/>
</dbReference>
<feature type="domain" description="PiggyBac transposable element-derived protein" evidence="1">
    <location>
        <begin position="128"/>
        <end position="428"/>
    </location>
</feature>
<organism evidence="2 3">
    <name type="scientific">Acyrthosiphon pisum</name>
    <name type="common">Pea aphid</name>
    <dbReference type="NCBI Taxonomy" id="7029"/>
    <lineage>
        <taxon>Eukaryota</taxon>
        <taxon>Metazoa</taxon>
        <taxon>Ecdysozoa</taxon>
        <taxon>Arthropoda</taxon>
        <taxon>Hexapoda</taxon>
        <taxon>Insecta</taxon>
        <taxon>Pterygota</taxon>
        <taxon>Neoptera</taxon>
        <taxon>Paraneoptera</taxon>
        <taxon>Hemiptera</taxon>
        <taxon>Sternorrhyncha</taxon>
        <taxon>Aphidomorpha</taxon>
        <taxon>Aphidoidea</taxon>
        <taxon>Aphididae</taxon>
        <taxon>Macrosiphini</taxon>
        <taxon>Acyrthosiphon</taxon>
    </lineage>
</organism>
<dbReference type="RefSeq" id="XP_029348686.1">
    <property type="nucleotide sequence ID" value="XM_029492826.1"/>
</dbReference>
<dbReference type="Pfam" id="PF13843">
    <property type="entry name" value="DDE_Tnp_1_7"/>
    <property type="match status" value="1"/>
</dbReference>
<sequence>MAKHILSDSQIIDLMNFDISDDDLDCSDVEFDLNDVLKHIDDDTTPLVFQDEYQELQQHVNPPDLEVENEKSFFINNRTTQSQKKNTQKYLKSELTKLKWREANFCPDSQFLNFEPVPLPVEISKLKTPIDFFSYFFNDDLYSHIKSESIKYSVQKNINKPITFTTNELEQYIGITIFTSIVQIANVRKYWSSRVGYPPIKCTMGQKRFEQIKSIIHFNDNDTALPRNHEDHDRCHKLRPIFDHLNKQFSSIPLERDLAIDEQLCATKARSYLKQYLPLKPHKWGYKFFVLCSSKGYAYNFELYTGQENFEKFRLNTEPDLMASANVVVRLSRIIPEKKNHRLYFDNYYTTIPLVQYMAKKGILTLGTVRRNRIPNCKFPSEKIMLKEPRGTSYEYLTVFNNVPITSVIWKDNKLVTLLSSYCGILPEMSINRFDKKSKRNMEEISRVVKITPCDKVPSCVFILGIGFS</sequence>
<reference evidence="3" key="1">
    <citation type="submission" date="2010-06" db="EMBL/GenBank/DDBJ databases">
        <authorList>
            <person name="Jiang H."/>
            <person name="Abraham K."/>
            <person name="Ali S."/>
            <person name="Alsbrooks S.L."/>
            <person name="Anim B.N."/>
            <person name="Anosike U.S."/>
            <person name="Attaway T."/>
            <person name="Bandaranaike D.P."/>
            <person name="Battles P.K."/>
            <person name="Bell S.N."/>
            <person name="Bell A.V."/>
            <person name="Beltran B."/>
            <person name="Bickham C."/>
            <person name="Bustamante Y."/>
            <person name="Caleb T."/>
            <person name="Canada A."/>
            <person name="Cardenas V."/>
            <person name="Carter K."/>
            <person name="Chacko J."/>
            <person name="Chandrabose M.N."/>
            <person name="Chavez D."/>
            <person name="Chavez A."/>
            <person name="Chen L."/>
            <person name="Chu H.-S."/>
            <person name="Claassen K.J."/>
            <person name="Cockrell R."/>
            <person name="Collins M."/>
            <person name="Cooper J.A."/>
            <person name="Cree A."/>
            <person name="Curry S.M."/>
            <person name="Da Y."/>
            <person name="Dao M.D."/>
            <person name="Das B."/>
            <person name="Davila M.-L."/>
            <person name="Davy-Carroll L."/>
            <person name="Denson S."/>
            <person name="Dinh H."/>
            <person name="Ebong V.E."/>
            <person name="Edwards J.R."/>
            <person name="Egan A."/>
            <person name="El-Daye J."/>
            <person name="Escobedo L."/>
            <person name="Fernandez S."/>
            <person name="Fernando P.R."/>
            <person name="Flagg N."/>
            <person name="Forbes L.D."/>
            <person name="Fowler R.G."/>
            <person name="Fu Q."/>
            <person name="Gabisi R.A."/>
            <person name="Ganer J."/>
            <person name="Garbino Pronczuk A."/>
            <person name="Garcia R.M."/>
            <person name="Garner T."/>
            <person name="Garrett T.E."/>
            <person name="Gonzalez D.A."/>
            <person name="Hamid H."/>
            <person name="Hawkins E.S."/>
            <person name="Hirani K."/>
            <person name="Hogues M.E."/>
            <person name="Hollins B."/>
            <person name="Hsiao C.-H."/>
            <person name="Jabil R."/>
            <person name="James M.L."/>
            <person name="Jhangiani S.N."/>
            <person name="Johnson B."/>
            <person name="Johnson Q."/>
            <person name="Joshi V."/>
            <person name="Kalu J.B."/>
            <person name="Kam C."/>
            <person name="Kashfia A."/>
            <person name="Keebler J."/>
            <person name="Kisamo H."/>
            <person name="Kovar C.L."/>
            <person name="Lago L.A."/>
            <person name="Lai C.-Y."/>
            <person name="Laidlaw J."/>
            <person name="Lara F."/>
            <person name="Le T.-K."/>
            <person name="Lee S.L."/>
            <person name="Legall F.H."/>
            <person name="Lemon S.J."/>
            <person name="Lewis L.R."/>
            <person name="Li B."/>
            <person name="Liu Y."/>
            <person name="Liu Y.-S."/>
            <person name="Lopez J."/>
            <person name="Lozado R.J."/>
            <person name="Lu J."/>
            <person name="Madu R.C."/>
            <person name="Maheshwari M."/>
            <person name="Maheshwari R."/>
            <person name="Malloy K."/>
            <person name="Martinez E."/>
            <person name="Mathew T."/>
            <person name="Mercado I.C."/>
            <person name="Mercado C."/>
            <person name="Meyer B."/>
            <person name="Montgomery K."/>
            <person name="Morgan M.B."/>
            <person name="Munidasa M."/>
            <person name="Nazareth L.V."/>
            <person name="Nelson J."/>
            <person name="Ng B.M."/>
            <person name="Nguyen N.B."/>
            <person name="Nguyen P.Q."/>
            <person name="Nguyen T."/>
            <person name="Obregon M."/>
            <person name="Okwuonu G.O."/>
            <person name="Onwere C.G."/>
            <person name="Orozco G."/>
            <person name="Parra A."/>
            <person name="Patel S."/>
            <person name="Patil S."/>
            <person name="Perez A."/>
            <person name="Perez Y."/>
            <person name="Pham C."/>
            <person name="Primus E.L."/>
            <person name="Pu L.-L."/>
            <person name="Puazo M."/>
            <person name="Qin X."/>
            <person name="Quiroz J.B."/>
            <person name="Reese J."/>
            <person name="Richards S."/>
            <person name="Rives C.M."/>
            <person name="Robberts R."/>
            <person name="Ruiz S.J."/>
            <person name="Ruiz M.J."/>
            <person name="Santibanez J."/>
            <person name="Schneider B.W."/>
            <person name="Sisson I."/>
            <person name="Smith M."/>
            <person name="Sodergren E."/>
            <person name="Song X.-Z."/>
            <person name="Song B.B."/>
            <person name="Summersgill H."/>
            <person name="Thelus R."/>
            <person name="Thornton R.D."/>
            <person name="Trejos Z.Y."/>
            <person name="Usmani K."/>
            <person name="Vattathil S."/>
            <person name="Villasana D."/>
            <person name="Walker D.L."/>
            <person name="Wang S."/>
            <person name="Wang K."/>
            <person name="White C.S."/>
            <person name="Williams A.C."/>
            <person name="Williamson J."/>
            <person name="Wilson K."/>
            <person name="Woghiren I.O."/>
            <person name="Woodworth J.R."/>
            <person name="Worley K.C."/>
            <person name="Wright R.A."/>
            <person name="Wu W."/>
            <person name="Young L."/>
            <person name="Zhang L."/>
            <person name="Zhang J."/>
            <person name="Zhu Y."/>
            <person name="Muzny D.M."/>
            <person name="Weinstock G."/>
            <person name="Gibbs R.A."/>
        </authorList>
    </citation>
    <scope>NUCLEOTIDE SEQUENCE [LARGE SCALE GENOMIC DNA]</scope>
    <source>
        <strain evidence="3">LSR1</strain>
    </source>
</reference>
<proteinExistence type="predicted"/>
<evidence type="ECO:0000259" key="1">
    <source>
        <dbReference type="Pfam" id="PF13843"/>
    </source>
</evidence>
<reference evidence="2" key="2">
    <citation type="submission" date="2022-06" db="UniProtKB">
        <authorList>
            <consortium name="EnsemblMetazoa"/>
        </authorList>
    </citation>
    <scope>IDENTIFICATION</scope>
</reference>
<name>A0A8R2JXB8_ACYPI</name>
<evidence type="ECO:0000313" key="3">
    <source>
        <dbReference type="Proteomes" id="UP000007819"/>
    </source>
</evidence>